<protein>
    <recommendedName>
        <fullName evidence="5">Lipoprotein</fullName>
    </recommendedName>
</protein>
<dbReference type="EMBL" id="BMXG01000001">
    <property type="protein sequence ID" value="GHB91070.1"/>
    <property type="molecule type" value="Genomic_DNA"/>
</dbReference>
<reference evidence="3" key="1">
    <citation type="journal article" date="2014" name="Int. J. Syst. Evol. Microbiol.">
        <title>Complete genome sequence of Corynebacterium casei LMG S-19264T (=DSM 44701T), isolated from a smear-ripened cheese.</title>
        <authorList>
            <consortium name="US DOE Joint Genome Institute (JGI-PGF)"/>
            <person name="Walter F."/>
            <person name="Albersmeier A."/>
            <person name="Kalinowski J."/>
            <person name="Ruckert C."/>
        </authorList>
    </citation>
    <scope>NUCLEOTIDE SEQUENCE</scope>
    <source>
        <strain evidence="3">KCTC 12870</strain>
    </source>
</reference>
<keyword evidence="4" id="KW-1185">Reference proteome</keyword>
<organism evidence="3 4">
    <name type="scientific">Cerasicoccus arenae</name>
    <dbReference type="NCBI Taxonomy" id="424488"/>
    <lineage>
        <taxon>Bacteria</taxon>
        <taxon>Pseudomonadati</taxon>
        <taxon>Verrucomicrobiota</taxon>
        <taxon>Opitutia</taxon>
        <taxon>Puniceicoccales</taxon>
        <taxon>Cerasicoccaceae</taxon>
        <taxon>Cerasicoccus</taxon>
    </lineage>
</organism>
<evidence type="ECO:0000313" key="4">
    <source>
        <dbReference type="Proteomes" id="UP000642829"/>
    </source>
</evidence>
<evidence type="ECO:0000313" key="3">
    <source>
        <dbReference type="EMBL" id="GHB91070.1"/>
    </source>
</evidence>
<feature type="signal peptide" evidence="2">
    <location>
        <begin position="1"/>
        <end position="24"/>
    </location>
</feature>
<reference evidence="3" key="2">
    <citation type="submission" date="2020-09" db="EMBL/GenBank/DDBJ databases">
        <authorList>
            <person name="Sun Q."/>
            <person name="Kim S."/>
        </authorList>
    </citation>
    <scope>NUCLEOTIDE SEQUENCE</scope>
    <source>
        <strain evidence="3">KCTC 12870</strain>
    </source>
</reference>
<feature type="chain" id="PRO_5035321861" description="Lipoprotein" evidence="2">
    <location>
        <begin position="25"/>
        <end position="196"/>
    </location>
</feature>
<proteinExistence type="predicted"/>
<evidence type="ECO:0008006" key="5">
    <source>
        <dbReference type="Google" id="ProtNLM"/>
    </source>
</evidence>
<dbReference type="Gene3D" id="3.10.450.160">
    <property type="entry name" value="inner membrane protein cigr"/>
    <property type="match status" value="1"/>
</dbReference>
<evidence type="ECO:0000256" key="2">
    <source>
        <dbReference type="SAM" id="SignalP"/>
    </source>
</evidence>
<feature type="region of interest" description="Disordered" evidence="1">
    <location>
        <begin position="28"/>
        <end position="48"/>
    </location>
</feature>
<name>A0A8J3GC11_9BACT</name>
<evidence type="ECO:0000256" key="1">
    <source>
        <dbReference type="SAM" id="MobiDB-lite"/>
    </source>
</evidence>
<accession>A0A8J3GC11</accession>
<feature type="compositionally biased region" description="Polar residues" evidence="1">
    <location>
        <begin position="36"/>
        <end position="48"/>
    </location>
</feature>
<sequence>MKRHFRYLCALTGATLCLANPLFADKPANNGKPENPGNSANAGQSSSEASSYQAIEASIAKDQKNLQAEAMDEKAKLNASLLAEVRQRDGFNAQSRQALDKYLKANGNSWKNVAPLPPGLQRKAESGAALPSGWQKKLVLGSVIPNDIYDHARKLPKDVYDSIQHPEGTEDVLIEDQLYRIAKKNREIIDIFNHAP</sequence>
<dbReference type="AlphaFoldDB" id="A0A8J3GC11"/>
<dbReference type="RefSeq" id="WP_189511026.1">
    <property type="nucleotide sequence ID" value="NZ_BMXG01000001.1"/>
</dbReference>
<gene>
    <name evidence="3" type="ORF">GCM10007047_02480</name>
</gene>
<comment type="caution">
    <text evidence="3">The sequence shown here is derived from an EMBL/GenBank/DDBJ whole genome shotgun (WGS) entry which is preliminary data.</text>
</comment>
<keyword evidence="2" id="KW-0732">Signal</keyword>
<dbReference type="Proteomes" id="UP000642829">
    <property type="component" value="Unassembled WGS sequence"/>
</dbReference>